<feature type="compositionally biased region" description="Low complexity" evidence="1">
    <location>
        <begin position="369"/>
        <end position="390"/>
    </location>
</feature>
<feature type="transmembrane region" description="Helical" evidence="2">
    <location>
        <begin position="247"/>
        <end position="267"/>
    </location>
</feature>
<feature type="region of interest" description="Disordered" evidence="1">
    <location>
        <begin position="347"/>
        <end position="406"/>
    </location>
</feature>
<dbReference type="HOGENOM" id="CLU_463798_0_0_1"/>
<feature type="compositionally biased region" description="Polar residues" evidence="1">
    <location>
        <begin position="1"/>
        <end position="14"/>
    </location>
</feature>
<feature type="region of interest" description="Disordered" evidence="1">
    <location>
        <begin position="1"/>
        <end position="123"/>
    </location>
</feature>
<dbReference type="OrthoDB" id="3557873at2759"/>
<gene>
    <name evidence="3" type="ORF">Z518_03812</name>
</gene>
<keyword evidence="2" id="KW-1133">Transmembrane helix</keyword>
<feature type="compositionally biased region" description="Polar residues" evidence="1">
    <location>
        <begin position="432"/>
        <end position="447"/>
    </location>
</feature>
<evidence type="ECO:0000313" key="3">
    <source>
        <dbReference type="EMBL" id="KIX05839.1"/>
    </source>
</evidence>
<dbReference type="RefSeq" id="XP_013272975.1">
    <property type="nucleotide sequence ID" value="XM_013417521.1"/>
</dbReference>
<dbReference type="Proteomes" id="UP000053617">
    <property type="component" value="Unassembled WGS sequence"/>
</dbReference>
<accession>A0A0D2IJD6</accession>
<dbReference type="AlphaFoldDB" id="A0A0D2IJD6"/>
<keyword evidence="4" id="KW-1185">Reference proteome</keyword>
<feature type="compositionally biased region" description="Polar residues" evidence="1">
    <location>
        <begin position="59"/>
        <end position="68"/>
    </location>
</feature>
<evidence type="ECO:0000256" key="2">
    <source>
        <dbReference type="SAM" id="Phobius"/>
    </source>
</evidence>
<reference evidence="3 4" key="1">
    <citation type="submission" date="2015-01" db="EMBL/GenBank/DDBJ databases">
        <title>The Genome Sequence of Rhinocladiella mackenzie CBS 650.93.</title>
        <authorList>
            <consortium name="The Broad Institute Genomics Platform"/>
            <person name="Cuomo C."/>
            <person name="de Hoog S."/>
            <person name="Gorbushina A."/>
            <person name="Stielow B."/>
            <person name="Teixiera M."/>
            <person name="Abouelleil A."/>
            <person name="Chapman S.B."/>
            <person name="Priest M."/>
            <person name="Young S.K."/>
            <person name="Wortman J."/>
            <person name="Nusbaum C."/>
            <person name="Birren B."/>
        </authorList>
    </citation>
    <scope>NUCLEOTIDE SEQUENCE [LARGE SCALE GENOMIC DNA]</scope>
    <source>
        <strain evidence="3 4">CBS 650.93</strain>
    </source>
</reference>
<feature type="compositionally biased region" description="Low complexity" evidence="1">
    <location>
        <begin position="84"/>
        <end position="106"/>
    </location>
</feature>
<feature type="region of interest" description="Disordered" evidence="1">
    <location>
        <begin position="432"/>
        <end position="518"/>
    </location>
</feature>
<proteinExistence type="predicted"/>
<feature type="compositionally biased region" description="Low complexity" evidence="1">
    <location>
        <begin position="34"/>
        <end position="50"/>
    </location>
</feature>
<feature type="region of interest" description="Disordered" evidence="1">
    <location>
        <begin position="136"/>
        <end position="157"/>
    </location>
</feature>
<evidence type="ECO:0000313" key="4">
    <source>
        <dbReference type="Proteomes" id="UP000053617"/>
    </source>
</evidence>
<keyword evidence="2" id="KW-0812">Transmembrane</keyword>
<organism evidence="3 4">
    <name type="scientific">Rhinocladiella mackenziei CBS 650.93</name>
    <dbReference type="NCBI Taxonomy" id="1442369"/>
    <lineage>
        <taxon>Eukaryota</taxon>
        <taxon>Fungi</taxon>
        <taxon>Dikarya</taxon>
        <taxon>Ascomycota</taxon>
        <taxon>Pezizomycotina</taxon>
        <taxon>Eurotiomycetes</taxon>
        <taxon>Chaetothyriomycetidae</taxon>
        <taxon>Chaetothyriales</taxon>
        <taxon>Herpotrichiellaceae</taxon>
        <taxon>Rhinocladiella</taxon>
    </lineage>
</organism>
<dbReference type="GeneID" id="25291883"/>
<evidence type="ECO:0000256" key="1">
    <source>
        <dbReference type="SAM" id="MobiDB-lite"/>
    </source>
</evidence>
<name>A0A0D2IJD6_9EURO</name>
<dbReference type="VEuPathDB" id="FungiDB:Z518_03812"/>
<dbReference type="EMBL" id="KN847477">
    <property type="protein sequence ID" value="KIX05839.1"/>
    <property type="molecule type" value="Genomic_DNA"/>
</dbReference>
<keyword evidence="2" id="KW-0472">Membrane</keyword>
<sequence>MILQTTYWLTNPPSFLNPLTRREPKNPNAPGLDGNKNGPPGPEGNQNGPPSAAEDTEELGTSTGQNPAMETAASDVPTTSQALSGPADAPSTSPSSAGSDLTSSSAIITFDAPGPPTTSTTSLLATRSAASLASVWTSSVSDPTPTSSLTTPAPTRSTETLFPATSFMLTMPYVETSDIRGFTSVQYNGSRPPSLTVSSVSFLAETTSWSSFISPTSTTAIETGWSYHSPNGTIQTESKSILPGQRAGIATGTIGFFLILTLIYWVFKWRRAEHPKALLRLVQRQPNTPTNSHQQPRSQTFNVMLNSPLSTEAGSSGDPAWGFRATFAGPNVIEKPRQSQSKSLKLLRINPLGMNPVTPSASRTRTPNRKSFASSFFHRRSAASTLRSASGPPSEEQPRNIIGPQSLSPLLLPQVTLPSPEPSAISSRFAELTQSNTDHSQSLTVPPQTLPHPWRHSSSQITRASAERDARLIKGTPGRAKPHSPSRLRTSIGVPQGSEKELPLPPLPLLPSPSISPSSWLRAKVLRRSQSTTTSKDEV</sequence>
<protein>
    <submittedName>
        <fullName evidence="3">Rhinocladiella mackenziei CBS 650.93 unplaced genomic scaffold supercont1.3, whole genome shotgun sequence</fullName>
    </submittedName>
</protein>